<proteinExistence type="predicted"/>
<feature type="transmembrane region" description="Helical" evidence="1">
    <location>
        <begin position="36"/>
        <end position="55"/>
    </location>
</feature>
<keyword evidence="1" id="KW-1133">Transmembrane helix</keyword>
<sequence>MKELLVYGISGAASLFIFGYCVHIFVGGMVSEETETMLIAAVVIISAITMGYFIWDAIRRSR</sequence>
<dbReference type="Proteomes" id="UP000306585">
    <property type="component" value="Unassembled WGS sequence"/>
</dbReference>
<reference evidence="2 3" key="1">
    <citation type="journal article" date="2019" name="Appl. Environ. Microbiol.">
        <title>Environmental Evidence and Genomic Insight of Iron-oxidizing Bacteria Preference Towards More Corrosion Resistant Stainless Steel at Higher Salinities.</title>
        <authorList>
            <person name="Garrison C.E."/>
            <person name="Price K.A."/>
            <person name="Field E.K."/>
        </authorList>
    </citation>
    <scope>NUCLEOTIDE SEQUENCE [LARGE SCALE GENOMIC DNA]</scope>
    <source>
        <strain evidence="2 3">P3</strain>
    </source>
</reference>
<dbReference type="RefSeq" id="WP_138239648.1">
    <property type="nucleotide sequence ID" value="NZ_VBRY01000009.1"/>
</dbReference>
<keyword evidence="3" id="KW-1185">Reference proteome</keyword>
<dbReference type="EMBL" id="VBRY01000009">
    <property type="protein sequence ID" value="TLS66467.1"/>
    <property type="molecule type" value="Genomic_DNA"/>
</dbReference>
<comment type="caution">
    <text evidence="2">The sequence shown here is derived from an EMBL/GenBank/DDBJ whole genome shotgun (WGS) entry which is preliminary data.</text>
</comment>
<keyword evidence="1" id="KW-0472">Membrane</keyword>
<organism evidence="2 3">
    <name type="scientific">Mariprofundus erugo</name>
    <dbReference type="NCBI Taxonomy" id="2528639"/>
    <lineage>
        <taxon>Bacteria</taxon>
        <taxon>Pseudomonadati</taxon>
        <taxon>Pseudomonadota</taxon>
        <taxon>Candidatius Mariprofundia</taxon>
        <taxon>Mariprofundales</taxon>
        <taxon>Mariprofundaceae</taxon>
        <taxon>Mariprofundus</taxon>
    </lineage>
</organism>
<feature type="transmembrane region" description="Helical" evidence="1">
    <location>
        <begin position="7"/>
        <end position="30"/>
    </location>
</feature>
<protein>
    <submittedName>
        <fullName evidence="2">Uncharacterized protein</fullName>
    </submittedName>
</protein>
<evidence type="ECO:0000313" key="2">
    <source>
        <dbReference type="EMBL" id="TLS66467.1"/>
    </source>
</evidence>
<evidence type="ECO:0000313" key="3">
    <source>
        <dbReference type="Proteomes" id="UP000306585"/>
    </source>
</evidence>
<dbReference type="AlphaFoldDB" id="A0A5R9GQA6"/>
<keyword evidence="1" id="KW-0812">Transmembrane</keyword>
<gene>
    <name evidence="2" type="ORF">FEF65_09860</name>
</gene>
<evidence type="ECO:0000256" key="1">
    <source>
        <dbReference type="SAM" id="Phobius"/>
    </source>
</evidence>
<name>A0A5R9GQA6_9PROT</name>
<accession>A0A5R9GQA6</accession>